<dbReference type="Proteomes" id="UP000325286">
    <property type="component" value="Chromosome"/>
</dbReference>
<gene>
    <name evidence="2" type="ORF">UC8_02010</name>
</gene>
<dbReference type="PANTHER" id="PTHR41368">
    <property type="entry name" value="PROTEIN YGHO"/>
    <property type="match status" value="1"/>
</dbReference>
<name>A0A5B9QMK1_9BACT</name>
<dbReference type="InterPro" id="IPR039968">
    <property type="entry name" value="BcerS-like"/>
</dbReference>
<accession>A0A5B9QMK1</accession>
<dbReference type="InterPro" id="IPR000182">
    <property type="entry name" value="GNAT_dom"/>
</dbReference>
<dbReference type="Gene3D" id="3.40.630.30">
    <property type="match status" value="1"/>
</dbReference>
<organism evidence="2 3">
    <name type="scientific">Roseimaritima ulvae</name>
    <dbReference type="NCBI Taxonomy" id="980254"/>
    <lineage>
        <taxon>Bacteria</taxon>
        <taxon>Pseudomonadati</taxon>
        <taxon>Planctomycetota</taxon>
        <taxon>Planctomycetia</taxon>
        <taxon>Pirellulales</taxon>
        <taxon>Pirellulaceae</taxon>
        <taxon>Roseimaritima</taxon>
    </lineage>
</organism>
<dbReference type="KEGG" id="rul:UC8_02010"/>
<evidence type="ECO:0000259" key="1">
    <source>
        <dbReference type="PROSITE" id="PS51186"/>
    </source>
</evidence>
<dbReference type="PANTHER" id="PTHR41368:SF1">
    <property type="entry name" value="PROTEIN YGHO"/>
    <property type="match status" value="1"/>
</dbReference>
<dbReference type="SUPFAM" id="SSF55729">
    <property type="entry name" value="Acyl-CoA N-acyltransferases (Nat)"/>
    <property type="match status" value="1"/>
</dbReference>
<dbReference type="InterPro" id="IPR016181">
    <property type="entry name" value="Acyl_CoA_acyltransferase"/>
</dbReference>
<dbReference type="EMBL" id="CP042914">
    <property type="protein sequence ID" value="QEG38246.1"/>
    <property type="molecule type" value="Genomic_DNA"/>
</dbReference>
<dbReference type="GO" id="GO:0016747">
    <property type="term" value="F:acyltransferase activity, transferring groups other than amino-acyl groups"/>
    <property type="evidence" value="ECO:0007669"/>
    <property type="project" value="InterPro"/>
</dbReference>
<proteinExistence type="predicted"/>
<dbReference type="AlphaFoldDB" id="A0A5B9QMK1"/>
<dbReference type="OrthoDB" id="5319888at2"/>
<evidence type="ECO:0000313" key="2">
    <source>
        <dbReference type="EMBL" id="QEG38246.1"/>
    </source>
</evidence>
<evidence type="ECO:0000313" key="3">
    <source>
        <dbReference type="Proteomes" id="UP000325286"/>
    </source>
</evidence>
<sequence>MQTANREIVQIESADQYQQWEQDDRLPVFDADQLLVHRPDAHWVQIQNQTITARCSLWWRETPIVDGRPAGVIGHYAAADEQATADLLDFACRKLAAEGARQVLGPMNQNTWHDYRFVIESSERPPFLFEPVNPPSAPEAFLASGFQQVASYFSAFVEDLTIQSPRLARTCERIHQQGIRLRVMDAYEADMKQIYSVARIAFQDHQYFSPISEAAFIDLYRPFQHSVPTDLILLAERGGEVIGFCFAVPDLLQLRRGENVNTVIIKTFGRLPDRQFAGLGQVMLEETQHRAAAQGFKYGIHALVREAGAVQNISRRYATPIRRYGLFGKSLELSP</sequence>
<feature type="domain" description="N-acetyltransferase" evidence="1">
    <location>
        <begin position="181"/>
        <end position="335"/>
    </location>
</feature>
<keyword evidence="3" id="KW-1185">Reference proteome</keyword>
<dbReference type="CDD" id="cd04301">
    <property type="entry name" value="NAT_SF"/>
    <property type="match status" value="1"/>
</dbReference>
<dbReference type="RefSeq" id="WP_084426800.1">
    <property type="nucleotide sequence ID" value="NZ_CP042914.1"/>
</dbReference>
<dbReference type="PROSITE" id="PS51186">
    <property type="entry name" value="GNAT"/>
    <property type="match status" value="1"/>
</dbReference>
<protein>
    <recommendedName>
        <fullName evidence="1">N-acetyltransferase domain-containing protein</fullName>
    </recommendedName>
</protein>
<reference evidence="2 3" key="1">
    <citation type="submission" date="2019-08" db="EMBL/GenBank/DDBJ databases">
        <title>Deep-cultivation of Planctomycetes and their phenomic and genomic characterization uncovers novel biology.</title>
        <authorList>
            <person name="Wiegand S."/>
            <person name="Jogler M."/>
            <person name="Boedeker C."/>
            <person name="Pinto D."/>
            <person name="Vollmers J."/>
            <person name="Rivas-Marin E."/>
            <person name="Kohn T."/>
            <person name="Peeters S.H."/>
            <person name="Heuer A."/>
            <person name="Rast P."/>
            <person name="Oberbeckmann S."/>
            <person name="Bunk B."/>
            <person name="Jeske O."/>
            <person name="Meyerdierks A."/>
            <person name="Storesund J.E."/>
            <person name="Kallscheuer N."/>
            <person name="Luecker S."/>
            <person name="Lage O.M."/>
            <person name="Pohl T."/>
            <person name="Merkel B.J."/>
            <person name="Hornburger P."/>
            <person name="Mueller R.-W."/>
            <person name="Bruemmer F."/>
            <person name="Labrenz M."/>
            <person name="Spormann A.M."/>
            <person name="Op den Camp H."/>
            <person name="Overmann J."/>
            <person name="Amann R."/>
            <person name="Jetten M.S.M."/>
            <person name="Mascher T."/>
            <person name="Medema M.H."/>
            <person name="Devos D.P."/>
            <person name="Kaster A.-K."/>
            <person name="Ovreas L."/>
            <person name="Rohde M."/>
            <person name="Galperin M.Y."/>
            <person name="Jogler C."/>
        </authorList>
    </citation>
    <scope>NUCLEOTIDE SEQUENCE [LARGE SCALE GENOMIC DNA]</scope>
    <source>
        <strain evidence="2 3">UC8</strain>
    </source>
</reference>